<evidence type="ECO:0000313" key="21">
    <source>
        <dbReference type="EMBL" id="CAH1437855.1"/>
    </source>
</evidence>
<feature type="compositionally biased region" description="Basic residues" evidence="17">
    <location>
        <begin position="265"/>
        <end position="275"/>
    </location>
</feature>
<dbReference type="Gene3D" id="4.10.60.10">
    <property type="entry name" value="Zinc finger, CCHC-type"/>
    <property type="match status" value="1"/>
</dbReference>
<evidence type="ECO:0000256" key="2">
    <source>
        <dbReference type="ARBA" id="ARBA00022670"/>
    </source>
</evidence>
<dbReference type="InterPro" id="IPR045358">
    <property type="entry name" value="Ty3_capsid"/>
</dbReference>
<keyword evidence="11" id="KW-0229">DNA integration</keyword>
<keyword evidence="10" id="KW-0460">Magnesium</keyword>
<evidence type="ECO:0000256" key="8">
    <source>
        <dbReference type="ARBA" id="ARBA00022759"/>
    </source>
</evidence>
<dbReference type="InterPro" id="IPR021109">
    <property type="entry name" value="Peptidase_aspartic_dom_sf"/>
</dbReference>
<keyword evidence="2" id="KW-0645">Protease</keyword>
<dbReference type="FunFam" id="3.30.70.270:FF:000020">
    <property type="entry name" value="Transposon Tf2-6 polyprotein-like Protein"/>
    <property type="match status" value="1"/>
</dbReference>
<dbReference type="Pfam" id="PF17917">
    <property type="entry name" value="RT_RNaseH"/>
    <property type="match status" value="1"/>
</dbReference>
<dbReference type="EMBL" id="CAKMRJ010004445">
    <property type="protein sequence ID" value="CAH1437855.1"/>
    <property type="molecule type" value="Genomic_DNA"/>
</dbReference>
<dbReference type="InterPro" id="IPR012337">
    <property type="entry name" value="RNaseH-like_sf"/>
</dbReference>
<reference evidence="21 22" key="1">
    <citation type="submission" date="2022-01" db="EMBL/GenBank/DDBJ databases">
        <authorList>
            <person name="Xiong W."/>
            <person name="Schranz E."/>
        </authorList>
    </citation>
    <scope>NUCLEOTIDE SEQUENCE [LARGE SCALE GENOMIC DNA]</scope>
</reference>
<dbReference type="PROSITE" id="PS50878">
    <property type="entry name" value="RT_POL"/>
    <property type="match status" value="1"/>
</dbReference>
<keyword evidence="7" id="KW-0064">Aspartyl protease</keyword>
<dbReference type="SUPFAM" id="SSF50630">
    <property type="entry name" value="Acid proteases"/>
    <property type="match status" value="1"/>
</dbReference>
<feature type="compositionally biased region" description="Basic and acidic residues" evidence="17">
    <location>
        <begin position="64"/>
        <end position="73"/>
    </location>
</feature>
<evidence type="ECO:0000256" key="14">
    <source>
        <dbReference type="ARBA" id="ARBA00023125"/>
    </source>
</evidence>
<dbReference type="GO" id="GO:0006508">
    <property type="term" value="P:proteolysis"/>
    <property type="evidence" value="ECO:0007669"/>
    <property type="project" value="UniProtKB-KW"/>
</dbReference>
<keyword evidence="22" id="KW-1185">Reference proteome</keyword>
<dbReference type="InterPro" id="IPR043502">
    <property type="entry name" value="DNA/RNA_pol_sf"/>
</dbReference>
<dbReference type="Pfam" id="PF17921">
    <property type="entry name" value="Integrase_H2C2"/>
    <property type="match status" value="1"/>
</dbReference>
<feature type="region of interest" description="Disordered" evidence="17">
    <location>
        <begin position="1"/>
        <end position="27"/>
    </location>
</feature>
<feature type="domain" description="Reverse transcriptase" evidence="19">
    <location>
        <begin position="626"/>
        <end position="805"/>
    </location>
</feature>
<dbReference type="PANTHER" id="PTHR37984">
    <property type="entry name" value="PROTEIN CBG26694"/>
    <property type="match status" value="1"/>
</dbReference>
<dbReference type="EC" id="2.7.7.49" evidence="1"/>
<dbReference type="Gene3D" id="3.30.420.10">
    <property type="entry name" value="Ribonuclease H-like superfamily/Ribonuclease H"/>
    <property type="match status" value="1"/>
</dbReference>
<dbReference type="Pfam" id="PF00098">
    <property type="entry name" value="zf-CCHC"/>
    <property type="match status" value="1"/>
</dbReference>
<evidence type="ECO:0000256" key="11">
    <source>
        <dbReference type="ARBA" id="ARBA00022908"/>
    </source>
</evidence>
<feature type="region of interest" description="Disordered" evidence="17">
    <location>
        <begin position="245"/>
        <end position="286"/>
    </location>
</feature>
<evidence type="ECO:0000256" key="9">
    <source>
        <dbReference type="ARBA" id="ARBA00022801"/>
    </source>
</evidence>
<dbReference type="PANTHER" id="PTHR37984:SF5">
    <property type="entry name" value="PROTEIN NYNRIN-LIKE"/>
    <property type="match status" value="1"/>
</dbReference>
<dbReference type="GO" id="GO:0003677">
    <property type="term" value="F:DNA binding"/>
    <property type="evidence" value="ECO:0007669"/>
    <property type="project" value="UniProtKB-KW"/>
</dbReference>
<dbReference type="Gene3D" id="3.10.10.10">
    <property type="entry name" value="HIV Type 1 Reverse Transcriptase, subunit A, domain 1"/>
    <property type="match status" value="1"/>
</dbReference>
<dbReference type="GO" id="GO:0006310">
    <property type="term" value="P:DNA recombination"/>
    <property type="evidence" value="ECO:0007669"/>
    <property type="project" value="UniProtKB-KW"/>
</dbReference>
<dbReference type="SUPFAM" id="SSF57756">
    <property type="entry name" value="Retrovirus zinc finger-like domains"/>
    <property type="match status" value="1"/>
</dbReference>
<dbReference type="GO" id="GO:0003887">
    <property type="term" value="F:DNA-directed DNA polymerase activity"/>
    <property type="evidence" value="ECO:0007669"/>
    <property type="project" value="UniProtKB-KW"/>
</dbReference>
<dbReference type="Pfam" id="PF19259">
    <property type="entry name" value="Ty3_capsid"/>
    <property type="match status" value="1"/>
</dbReference>
<evidence type="ECO:0000256" key="6">
    <source>
        <dbReference type="ARBA" id="ARBA00022723"/>
    </source>
</evidence>
<dbReference type="Pfam" id="PF08284">
    <property type="entry name" value="RVP_2"/>
    <property type="match status" value="1"/>
</dbReference>
<dbReference type="InterPro" id="IPR056924">
    <property type="entry name" value="SH3_Tf2-1"/>
</dbReference>
<evidence type="ECO:0000256" key="5">
    <source>
        <dbReference type="ARBA" id="ARBA00022722"/>
    </source>
</evidence>
<dbReference type="SUPFAM" id="SSF56672">
    <property type="entry name" value="DNA/RNA polymerases"/>
    <property type="match status" value="1"/>
</dbReference>
<dbReference type="InterPro" id="IPR001878">
    <property type="entry name" value="Znf_CCHC"/>
</dbReference>
<dbReference type="GO" id="GO:0003964">
    <property type="term" value="F:RNA-directed DNA polymerase activity"/>
    <property type="evidence" value="ECO:0007669"/>
    <property type="project" value="UniProtKB-KW"/>
</dbReference>
<dbReference type="PROSITE" id="PS50158">
    <property type="entry name" value="ZF_CCHC"/>
    <property type="match status" value="1"/>
</dbReference>
<dbReference type="FunFam" id="3.10.10.10:FF:000007">
    <property type="entry name" value="Retrovirus-related Pol polyprotein from transposon 17.6-like Protein"/>
    <property type="match status" value="1"/>
</dbReference>
<keyword evidence="13" id="KW-0239">DNA-directed DNA polymerase</keyword>
<keyword evidence="5" id="KW-0540">Nuclease</keyword>
<evidence type="ECO:0000256" key="16">
    <source>
        <dbReference type="PROSITE-ProRule" id="PRU00047"/>
    </source>
</evidence>
<evidence type="ECO:0000256" key="13">
    <source>
        <dbReference type="ARBA" id="ARBA00022932"/>
    </source>
</evidence>
<sequence>MPPRRNPRRNNNNETPIPPPPPPPQFDAAMFQAAVTAAVAAAMSHINTPVPSGSGTGAPPSNHGESHGHPRECTYKDFTNAKPRNFNGTGGVMILRQWIEKTEAVFEICACPENNKVKFATCTFSDRALTWWNGHVKSLTLIVANSISWENLKAMLMREYCPRGEIQKLEQELWGLVMVGSDISTYTNRFCDLAILCPDMVTLESKKIERYIWGLSPQIQSSVLASRPVTFDSAKELAQSLIDHGNYQNPTISTPEQQKGNNNNNKKKGWNKRKSGTSQESSKRQQLVTINAATVTPVVPANPLPAKPYAGNLPKCNKCTFHHNGPCREMQCTNCNRRGHTARFCKTPARPSAQVPNTGVGQACYGCGEVGHYKRNCPKAGIAGGVGRVLAIGHEEAVADPTVVTGTFLLDNSYACILFDSGAEKSFVNQKFAHLLKQKPRALDESFTVEMANGKTESTNCIYVGCTLTLDGHTFKIDLMPVPIKSFDVIIGMDWLSHRRADIMCFEKAVRLNLPNSETLVIYGDKPSTNLRIISCIQALKCLRKEYHAFLAHIVDTSQEVKDIQNISEVRDFPDIFPEELPGLPPQRQVEFRIDLVPGATPVAKSPYRLAPAEMQELSSQLNELLKKGFIRPSFSPWGAPVLFVKKKDGSFRMCIDYRELNKLTIKNRYPLPRIDDLFDQLQGANYFSKIDLRSGYHQLRVLEEDVPKTAFRTRYGHYEFVVMPFGLTNAPAVFMDLMNRVCRPYLDQFVIVFIDDILIYSRSKEEHSQHLRRVLETLRSEKLYAKFSKCEFWIRRVEFLGHVVSEEGIHVDPSKIKAIENWSAPKTPTEIRQFLGLAGYYRRFIQNFSRIAKPLTTLTQKGVAFDWEEKQERAFQTLKRALCTAPILSLPEGIEDFVVYCDASNQGLGCVLMQRGKVIAYASRQLKTHEVNYTTHDLELGAVVFALKIWRHYLYGTKSTIFTDHKSLQHIFDQKELNMRQRRWVELLSDYECEIRYHPGKANVVADALSRKEYSGRRVKSLTMTIHSHLSTQIKEAQLDALKPENVASETLRGMDKNLEVKGGGALYLMDRIWTPKHGGFRDLVMTEAHNTRYSVHPGSDKMYLDLKKLYWWPNMKAEIATFVSKCLTCAKVKVEYQKPSGLLQQPEIPEWKWERITMDFITKLPKTTGGLDTIWVIVDRLTKSAHFLPIKETDKMEKLTRTYIREIVRLHGVPISIISDRDSRFTSRFWQSLQSSLGTRLDMSTAYHPQTDGQSERTIQTLEDMLRACVIDFGKAWDTHLPLVEFSYNNSYHTSIKAAPFEALYGRKCRSPLCWAEVGDTQLAKGRVPESTLTGPEIIRETTEKIVQIRERLKASRDRQKSYADKRRKPLEFQVGDRVLLKVSPWKGLIRFGKRGKLNPRYIGPFEILARIGPVAYKLNLPRELSNVHSTFHVSNLKKCLSDETLVIPLDEIEINESLNFVEEPVEIMDREVKQTKQSRIPIVKVRWNAKRGPEFTWEREDQMKLKYPRLFT</sequence>
<dbReference type="InterPro" id="IPR041373">
    <property type="entry name" value="RT_RNaseH"/>
</dbReference>
<keyword evidence="15" id="KW-0233">DNA recombination</keyword>
<evidence type="ECO:0000256" key="4">
    <source>
        <dbReference type="ARBA" id="ARBA00022695"/>
    </source>
</evidence>
<keyword evidence="6" id="KW-0479">Metal-binding</keyword>
<dbReference type="SMART" id="SM00343">
    <property type="entry name" value="ZnF_C2HC"/>
    <property type="match status" value="2"/>
</dbReference>
<feature type="compositionally biased region" description="Polar residues" evidence="17">
    <location>
        <begin position="246"/>
        <end position="258"/>
    </location>
</feature>
<keyword evidence="14" id="KW-0238">DNA-binding</keyword>
<accession>A0AAU9NJ42</accession>
<keyword evidence="4" id="KW-0548">Nucleotidyltransferase</keyword>
<keyword evidence="9" id="KW-0378">Hydrolase</keyword>
<dbReference type="GO" id="GO:0004519">
    <property type="term" value="F:endonuclease activity"/>
    <property type="evidence" value="ECO:0007669"/>
    <property type="project" value="UniProtKB-KW"/>
</dbReference>
<evidence type="ECO:0000256" key="12">
    <source>
        <dbReference type="ARBA" id="ARBA00022918"/>
    </source>
</evidence>
<dbReference type="Pfam" id="PF24626">
    <property type="entry name" value="SH3_Tf2-1"/>
    <property type="match status" value="1"/>
</dbReference>
<keyword evidence="3" id="KW-0808">Transferase</keyword>
<dbReference type="FunFam" id="3.10.20.370:FF:000001">
    <property type="entry name" value="Retrovirus-related Pol polyprotein from transposon 17.6-like protein"/>
    <property type="match status" value="1"/>
</dbReference>
<organism evidence="21 22">
    <name type="scientific">Lactuca virosa</name>
    <dbReference type="NCBI Taxonomy" id="75947"/>
    <lineage>
        <taxon>Eukaryota</taxon>
        <taxon>Viridiplantae</taxon>
        <taxon>Streptophyta</taxon>
        <taxon>Embryophyta</taxon>
        <taxon>Tracheophyta</taxon>
        <taxon>Spermatophyta</taxon>
        <taxon>Magnoliopsida</taxon>
        <taxon>eudicotyledons</taxon>
        <taxon>Gunneridae</taxon>
        <taxon>Pentapetalae</taxon>
        <taxon>asterids</taxon>
        <taxon>campanulids</taxon>
        <taxon>Asterales</taxon>
        <taxon>Asteraceae</taxon>
        <taxon>Cichorioideae</taxon>
        <taxon>Cichorieae</taxon>
        <taxon>Lactucinae</taxon>
        <taxon>Lactuca</taxon>
    </lineage>
</organism>
<dbReference type="InterPro" id="IPR036875">
    <property type="entry name" value="Znf_CCHC_sf"/>
</dbReference>
<gene>
    <name evidence="21" type="ORF">LVIROSA_LOCUS24148</name>
</gene>
<dbReference type="InterPro" id="IPR043128">
    <property type="entry name" value="Rev_trsase/Diguanyl_cyclase"/>
</dbReference>
<feature type="domain" description="CCHC-type" evidence="18">
    <location>
        <begin position="364"/>
        <end position="379"/>
    </location>
</feature>
<evidence type="ECO:0000313" key="22">
    <source>
        <dbReference type="Proteomes" id="UP001157418"/>
    </source>
</evidence>
<dbReference type="Pfam" id="PF00078">
    <property type="entry name" value="RVT_1"/>
    <property type="match status" value="1"/>
</dbReference>
<dbReference type="CDD" id="cd09274">
    <property type="entry name" value="RNase_HI_RT_Ty3"/>
    <property type="match status" value="1"/>
</dbReference>
<dbReference type="CDD" id="cd01647">
    <property type="entry name" value="RT_LTR"/>
    <property type="match status" value="1"/>
</dbReference>
<dbReference type="InterPro" id="IPR036397">
    <property type="entry name" value="RNaseH_sf"/>
</dbReference>
<proteinExistence type="predicted"/>
<dbReference type="GO" id="GO:0015074">
    <property type="term" value="P:DNA integration"/>
    <property type="evidence" value="ECO:0007669"/>
    <property type="project" value="UniProtKB-KW"/>
</dbReference>
<feature type="compositionally biased region" description="Pro residues" evidence="17">
    <location>
        <begin position="16"/>
        <end position="25"/>
    </location>
</feature>
<dbReference type="Gene3D" id="2.40.70.10">
    <property type="entry name" value="Acid Proteases"/>
    <property type="match status" value="1"/>
</dbReference>
<keyword evidence="12" id="KW-0695">RNA-directed DNA polymerase</keyword>
<evidence type="ECO:0000256" key="17">
    <source>
        <dbReference type="SAM" id="MobiDB-lite"/>
    </source>
</evidence>
<dbReference type="GO" id="GO:0008270">
    <property type="term" value="F:zinc ion binding"/>
    <property type="evidence" value="ECO:0007669"/>
    <property type="project" value="UniProtKB-KW"/>
</dbReference>
<keyword evidence="16" id="KW-0863">Zinc-finger</keyword>
<feature type="region of interest" description="Disordered" evidence="17">
    <location>
        <begin position="48"/>
        <end position="73"/>
    </location>
</feature>
<dbReference type="GO" id="GO:0004190">
    <property type="term" value="F:aspartic-type endopeptidase activity"/>
    <property type="evidence" value="ECO:0007669"/>
    <property type="project" value="UniProtKB-KW"/>
</dbReference>
<dbReference type="InterPro" id="IPR050951">
    <property type="entry name" value="Retrovirus_Pol_polyprotein"/>
</dbReference>
<dbReference type="CDD" id="cd00303">
    <property type="entry name" value="retropepsin_like"/>
    <property type="match status" value="1"/>
</dbReference>
<keyword evidence="16" id="KW-0862">Zinc</keyword>
<dbReference type="Gene3D" id="1.10.340.70">
    <property type="match status" value="1"/>
</dbReference>
<evidence type="ECO:0000259" key="19">
    <source>
        <dbReference type="PROSITE" id="PS50878"/>
    </source>
</evidence>
<dbReference type="InterPro" id="IPR000477">
    <property type="entry name" value="RT_dom"/>
</dbReference>
<evidence type="ECO:0000256" key="7">
    <source>
        <dbReference type="ARBA" id="ARBA00022750"/>
    </source>
</evidence>
<evidence type="ECO:0000259" key="20">
    <source>
        <dbReference type="PROSITE" id="PS50994"/>
    </source>
</evidence>
<dbReference type="InterPro" id="IPR041588">
    <property type="entry name" value="Integrase_H2C2"/>
</dbReference>
<evidence type="ECO:0000256" key="10">
    <source>
        <dbReference type="ARBA" id="ARBA00022842"/>
    </source>
</evidence>
<protein>
    <recommendedName>
        <fullName evidence="1">RNA-directed DNA polymerase</fullName>
        <ecNumber evidence="1">2.7.7.49</ecNumber>
    </recommendedName>
</protein>
<keyword evidence="8" id="KW-0255">Endonuclease</keyword>
<dbReference type="SUPFAM" id="SSF53098">
    <property type="entry name" value="Ribonuclease H-like"/>
    <property type="match status" value="1"/>
</dbReference>
<evidence type="ECO:0000256" key="3">
    <source>
        <dbReference type="ARBA" id="ARBA00022679"/>
    </source>
</evidence>
<feature type="compositionally biased region" description="Polar residues" evidence="17">
    <location>
        <begin position="276"/>
        <end position="286"/>
    </location>
</feature>
<dbReference type="Gene3D" id="3.30.70.270">
    <property type="match status" value="2"/>
</dbReference>
<evidence type="ECO:0000256" key="1">
    <source>
        <dbReference type="ARBA" id="ARBA00012493"/>
    </source>
</evidence>
<comment type="caution">
    <text evidence="21">The sequence shown here is derived from an EMBL/GenBank/DDBJ whole genome shotgun (WGS) entry which is preliminary data.</text>
</comment>
<name>A0AAU9NJ42_9ASTR</name>
<evidence type="ECO:0000256" key="15">
    <source>
        <dbReference type="ARBA" id="ARBA00023172"/>
    </source>
</evidence>
<dbReference type="InterPro" id="IPR001584">
    <property type="entry name" value="Integrase_cat-core"/>
</dbReference>
<evidence type="ECO:0000259" key="18">
    <source>
        <dbReference type="PROSITE" id="PS50158"/>
    </source>
</evidence>
<dbReference type="PROSITE" id="PS50994">
    <property type="entry name" value="INTEGRASE"/>
    <property type="match status" value="1"/>
</dbReference>
<feature type="domain" description="Integrase catalytic" evidence="20">
    <location>
        <begin position="1147"/>
        <end position="1310"/>
    </location>
</feature>
<dbReference type="Proteomes" id="UP001157418">
    <property type="component" value="Unassembled WGS sequence"/>
</dbReference>